<evidence type="ECO:0000256" key="4">
    <source>
        <dbReference type="SAM" id="Phobius"/>
    </source>
</evidence>
<sequence length="505" mass="55396">MALCNSRHLHVEPLVFRLWFSFSSTLSSMALCNSRHLYVEPPNYLSDQFHMLVLLLLLVIPSATPISFNFSSFNPNMREIQYEGSAYVSDQLIQLTPNQFDKGLPYFTVGRAKYWQPVHLWDKSTRKLTDFTTNFNFTMLSQNRTFGADGLAFFLAPEGSKLPPNSSGRSLGLFDKKFEFNSTENYSIVAVEFDTFKNNFDPSHDHIGIDINSIVSVTNVSWPGPGSMKDGRLAQARISYNSTSTNLSVSLTYPNDPASSGIKASLSYVVDLRDYLPEQVTVGFSAATGESSELHTIYSWEFSSSLETGKKNKAVGLVVGLVVGGGALIAAGILIMVISFVLCRKRSGDEDDDDGAIDLAIDEEFEKGAGPKRFSYKELVRATNNFNEEGKLGQGGFGAVYRGFLKDLNLDVAVKRVSRGSKQGIKEYISEVKIIDSGFERPLPGKDVCSDGRAWLALWPDAEGEVAIGPEALKGTVVGTSTEKLDAALAVGRVETTETVAFEFA</sequence>
<dbReference type="GeneID" id="104590854"/>
<organism evidence="6 7">
    <name type="scientific">Nelumbo nucifera</name>
    <name type="common">Sacred lotus</name>
    <dbReference type="NCBI Taxonomy" id="4432"/>
    <lineage>
        <taxon>Eukaryota</taxon>
        <taxon>Viridiplantae</taxon>
        <taxon>Streptophyta</taxon>
        <taxon>Embryophyta</taxon>
        <taxon>Tracheophyta</taxon>
        <taxon>Spermatophyta</taxon>
        <taxon>Magnoliopsida</taxon>
        <taxon>Proteales</taxon>
        <taxon>Nelumbonaceae</taxon>
        <taxon>Nelumbo</taxon>
    </lineage>
</organism>
<keyword evidence="4" id="KW-0812">Transmembrane</keyword>
<name>A0A1U7Z6D0_NELNU</name>
<dbReference type="InterPro" id="IPR019825">
    <property type="entry name" value="Lectin_legB_Mn/Ca_BS"/>
</dbReference>
<dbReference type="InterPro" id="IPR001220">
    <property type="entry name" value="Legume_lectin_dom"/>
</dbReference>
<keyword evidence="3" id="KW-0547">Nucleotide-binding</keyword>
<dbReference type="InterPro" id="IPR011009">
    <property type="entry name" value="Kinase-like_dom_sf"/>
</dbReference>
<keyword evidence="6" id="KW-1185">Reference proteome</keyword>
<dbReference type="RefSeq" id="XP_010247910.1">
    <property type="nucleotide sequence ID" value="XM_010249608.1"/>
</dbReference>
<dbReference type="FunFam" id="2.60.120.200:FF:000103">
    <property type="entry name" value="L-type lectin-domain containing receptor kinase IX.1"/>
    <property type="match status" value="1"/>
</dbReference>
<dbReference type="GO" id="GO:0030246">
    <property type="term" value="F:carbohydrate binding"/>
    <property type="evidence" value="ECO:0007669"/>
    <property type="project" value="UniProtKB-KW"/>
</dbReference>
<dbReference type="SUPFAM" id="SSF56112">
    <property type="entry name" value="Protein kinase-like (PK-like)"/>
    <property type="match status" value="1"/>
</dbReference>
<dbReference type="Gene3D" id="2.60.120.200">
    <property type="match status" value="1"/>
</dbReference>
<dbReference type="InterPro" id="IPR050258">
    <property type="entry name" value="Leguminous_Lectin"/>
</dbReference>
<dbReference type="eggNOG" id="ENOG502QTX3">
    <property type="taxonomic scope" value="Eukaryota"/>
</dbReference>
<dbReference type="InterPro" id="IPR017441">
    <property type="entry name" value="Protein_kinase_ATP_BS"/>
</dbReference>
<dbReference type="Gene3D" id="3.30.200.20">
    <property type="entry name" value="Phosphorylase Kinase, domain 1"/>
    <property type="match status" value="1"/>
</dbReference>
<feature type="binding site" evidence="3">
    <location>
        <position position="415"/>
    </location>
    <ligand>
        <name>ATP</name>
        <dbReference type="ChEBI" id="CHEBI:30616"/>
    </ligand>
</feature>
<dbReference type="PANTHER" id="PTHR32401:SF49">
    <property type="entry name" value="OS10G0129200 PROTEIN"/>
    <property type="match status" value="1"/>
</dbReference>
<dbReference type="KEGG" id="nnu:104590854"/>
<comment type="similarity">
    <text evidence="1">Belongs to the leguminous lectin family.</text>
</comment>
<keyword evidence="2" id="KW-0430">Lectin</keyword>
<evidence type="ECO:0000313" key="7">
    <source>
        <dbReference type="RefSeq" id="XP_010247910.1"/>
    </source>
</evidence>
<dbReference type="OMA" id="LEHIEYH"/>
<evidence type="ECO:0000256" key="2">
    <source>
        <dbReference type="ARBA" id="ARBA00022734"/>
    </source>
</evidence>
<feature type="domain" description="Legume lectin" evidence="5">
    <location>
        <begin position="66"/>
        <end position="312"/>
    </location>
</feature>
<dbReference type="Pfam" id="PF00139">
    <property type="entry name" value="Lectin_legB"/>
    <property type="match status" value="1"/>
</dbReference>
<evidence type="ECO:0000259" key="5">
    <source>
        <dbReference type="Pfam" id="PF00139"/>
    </source>
</evidence>
<dbReference type="PANTHER" id="PTHR32401">
    <property type="entry name" value="CONCANAVALIN A-LIKE LECTIN FAMILY PROTEIN"/>
    <property type="match status" value="1"/>
</dbReference>
<keyword evidence="3" id="KW-0067">ATP-binding</keyword>
<evidence type="ECO:0000313" key="6">
    <source>
        <dbReference type="Proteomes" id="UP000189703"/>
    </source>
</evidence>
<gene>
    <name evidence="7" type="primary">LOC104590854</name>
</gene>
<evidence type="ECO:0000256" key="1">
    <source>
        <dbReference type="ARBA" id="ARBA00007606"/>
    </source>
</evidence>
<dbReference type="OrthoDB" id="2014828at2759"/>
<evidence type="ECO:0000256" key="3">
    <source>
        <dbReference type="PROSITE-ProRule" id="PRU10141"/>
    </source>
</evidence>
<dbReference type="PROSITE" id="PS00107">
    <property type="entry name" value="PROTEIN_KINASE_ATP"/>
    <property type="match status" value="1"/>
</dbReference>
<keyword evidence="4" id="KW-1133">Transmembrane helix</keyword>
<dbReference type="PROSITE" id="PS00307">
    <property type="entry name" value="LECTIN_LEGUME_BETA"/>
    <property type="match status" value="1"/>
</dbReference>
<feature type="transmembrane region" description="Helical" evidence="4">
    <location>
        <begin position="314"/>
        <end position="342"/>
    </location>
</feature>
<feature type="transmembrane region" description="Helical" evidence="4">
    <location>
        <begin position="14"/>
        <end position="31"/>
    </location>
</feature>
<keyword evidence="4" id="KW-0472">Membrane</keyword>
<dbReference type="Proteomes" id="UP000189703">
    <property type="component" value="Unplaced"/>
</dbReference>
<dbReference type="GO" id="GO:0005886">
    <property type="term" value="C:plasma membrane"/>
    <property type="evidence" value="ECO:0000318"/>
    <property type="project" value="GO_Central"/>
</dbReference>
<dbReference type="SUPFAM" id="SSF49899">
    <property type="entry name" value="Concanavalin A-like lectins/glucanases"/>
    <property type="match status" value="1"/>
</dbReference>
<dbReference type="InterPro" id="IPR013320">
    <property type="entry name" value="ConA-like_dom_sf"/>
</dbReference>
<dbReference type="AlphaFoldDB" id="A0A1U7Z6D0"/>
<reference evidence="7" key="1">
    <citation type="submission" date="2025-08" db="UniProtKB">
        <authorList>
            <consortium name="RefSeq"/>
        </authorList>
    </citation>
    <scope>IDENTIFICATION</scope>
</reference>
<accession>A0A1U7Z6D0</accession>
<dbReference type="GO" id="GO:0005524">
    <property type="term" value="F:ATP binding"/>
    <property type="evidence" value="ECO:0007669"/>
    <property type="project" value="UniProtKB-UniRule"/>
</dbReference>
<feature type="transmembrane region" description="Helical" evidence="4">
    <location>
        <begin position="51"/>
        <end position="70"/>
    </location>
</feature>
<dbReference type="CDD" id="cd06899">
    <property type="entry name" value="lectin_legume_LecRK_Arcelin_ConA"/>
    <property type="match status" value="1"/>
</dbReference>
<protein>
    <submittedName>
        <fullName evidence="7">Agglutinin-2-like</fullName>
    </submittedName>
</protein>
<proteinExistence type="inferred from homology"/>
<dbReference type="InParanoid" id="A0A1U7Z6D0"/>